<keyword evidence="3" id="KW-0547">Nucleotide-binding</keyword>
<keyword evidence="4" id="KW-0067">ATP-binding</keyword>
<feature type="domain" description="Oligopeptide/dipeptide ABC transporter C-terminal" evidence="5">
    <location>
        <begin position="46"/>
        <end position="79"/>
    </location>
</feature>
<dbReference type="InterPro" id="IPR027417">
    <property type="entry name" value="P-loop_NTPase"/>
</dbReference>
<evidence type="ECO:0000259" key="5">
    <source>
        <dbReference type="Pfam" id="PF08352"/>
    </source>
</evidence>
<dbReference type="Pfam" id="PF08352">
    <property type="entry name" value="oligo_HPY"/>
    <property type="match status" value="1"/>
</dbReference>
<reference evidence="7" key="1">
    <citation type="journal article" date="2019" name="Int. J. Syst. Evol. Microbiol.">
        <title>The Global Catalogue of Microorganisms (GCM) 10K type strain sequencing project: providing services to taxonomists for standard genome sequencing and annotation.</title>
        <authorList>
            <consortium name="The Broad Institute Genomics Platform"/>
            <consortium name="The Broad Institute Genome Sequencing Center for Infectious Disease"/>
            <person name="Wu L."/>
            <person name="Ma J."/>
        </authorList>
    </citation>
    <scope>NUCLEOTIDE SEQUENCE [LARGE SCALE GENOMIC DNA]</scope>
    <source>
        <strain evidence="7">NBRC 108755</strain>
    </source>
</reference>
<keyword evidence="7" id="KW-1185">Reference proteome</keyword>
<accession>A0ABQ6JXZ4</accession>
<protein>
    <recommendedName>
        <fullName evidence="5">Oligopeptide/dipeptide ABC transporter C-terminal domain-containing protein</fullName>
    </recommendedName>
</protein>
<evidence type="ECO:0000256" key="2">
    <source>
        <dbReference type="ARBA" id="ARBA00022448"/>
    </source>
</evidence>
<dbReference type="Proteomes" id="UP001157069">
    <property type="component" value="Unassembled WGS sequence"/>
</dbReference>
<evidence type="ECO:0000256" key="1">
    <source>
        <dbReference type="ARBA" id="ARBA00005417"/>
    </source>
</evidence>
<comment type="similarity">
    <text evidence="1">Belongs to the ABC transporter superfamily.</text>
</comment>
<comment type="caution">
    <text evidence="6">The sequence shown here is derived from an EMBL/GenBank/DDBJ whole genome shotgun (WGS) entry which is preliminary data.</text>
</comment>
<sequence>MQAQILDLLVALQRALGVAYLFISHDLGVIHHMSDEVLVMKDGVIVERGDPEAIFRAPRHPYTRELIGALGRLDVPATESATHPSGETA</sequence>
<gene>
    <name evidence="6" type="ORF">GCM10025869_34230</name>
</gene>
<dbReference type="SUPFAM" id="SSF52540">
    <property type="entry name" value="P-loop containing nucleoside triphosphate hydrolases"/>
    <property type="match status" value="1"/>
</dbReference>
<name>A0ABQ6JXZ4_9MICO</name>
<evidence type="ECO:0000256" key="4">
    <source>
        <dbReference type="ARBA" id="ARBA00022840"/>
    </source>
</evidence>
<dbReference type="InterPro" id="IPR013563">
    <property type="entry name" value="Oligopep_ABC_C"/>
</dbReference>
<keyword evidence="2" id="KW-0813">Transport</keyword>
<dbReference type="PANTHER" id="PTHR43776">
    <property type="entry name" value="TRANSPORT ATP-BINDING PROTEIN"/>
    <property type="match status" value="1"/>
</dbReference>
<dbReference type="Gene3D" id="3.40.50.300">
    <property type="entry name" value="P-loop containing nucleotide triphosphate hydrolases"/>
    <property type="match status" value="1"/>
</dbReference>
<dbReference type="PANTHER" id="PTHR43776:SF7">
    <property type="entry name" value="D,D-DIPEPTIDE TRANSPORT ATP-BINDING PROTEIN DDPF-RELATED"/>
    <property type="match status" value="1"/>
</dbReference>
<proteinExistence type="inferred from homology"/>
<evidence type="ECO:0000313" key="6">
    <source>
        <dbReference type="EMBL" id="GMA92894.1"/>
    </source>
</evidence>
<dbReference type="InterPro" id="IPR050319">
    <property type="entry name" value="ABC_transp_ATP-bind"/>
</dbReference>
<organism evidence="6 7">
    <name type="scientific">Homoserinibacter gongjuensis</name>
    <dbReference type="NCBI Taxonomy" id="1162968"/>
    <lineage>
        <taxon>Bacteria</taxon>
        <taxon>Bacillati</taxon>
        <taxon>Actinomycetota</taxon>
        <taxon>Actinomycetes</taxon>
        <taxon>Micrococcales</taxon>
        <taxon>Microbacteriaceae</taxon>
        <taxon>Homoserinibacter</taxon>
    </lineage>
</organism>
<evidence type="ECO:0000256" key="3">
    <source>
        <dbReference type="ARBA" id="ARBA00022741"/>
    </source>
</evidence>
<dbReference type="EMBL" id="BSVA01000001">
    <property type="protein sequence ID" value="GMA92894.1"/>
    <property type="molecule type" value="Genomic_DNA"/>
</dbReference>
<evidence type="ECO:0000313" key="7">
    <source>
        <dbReference type="Proteomes" id="UP001157069"/>
    </source>
</evidence>